<dbReference type="NCBIfam" id="TIGR02432">
    <property type="entry name" value="lysidine_TilS_N"/>
    <property type="match status" value="1"/>
</dbReference>
<protein>
    <recommendedName>
        <fullName evidence="6">tRNA(Ile)-lysidine synthase</fullName>
        <ecNumber evidence="6">6.3.4.19</ecNumber>
    </recommendedName>
    <alternativeName>
        <fullName evidence="6">tRNA(Ile)-2-lysyl-cytidine synthase</fullName>
    </alternativeName>
    <alternativeName>
        <fullName evidence="6">tRNA(Ile)-lysidine synthetase</fullName>
    </alternativeName>
</protein>
<feature type="binding site" evidence="6">
    <location>
        <begin position="36"/>
        <end position="41"/>
    </location>
    <ligand>
        <name>ATP</name>
        <dbReference type="ChEBI" id="CHEBI:30616"/>
    </ligand>
</feature>
<organism evidence="8 9">
    <name type="scientific">Reyranella aquatilis</name>
    <dbReference type="NCBI Taxonomy" id="2035356"/>
    <lineage>
        <taxon>Bacteria</taxon>
        <taxon>Pseudomonadati</taxon>
        <taxon>Pseudomonadota</taxon>
        <taxon>Alphaproteobacteria</taxon>
        <taxon>Hyphomicrobiales</taxon>
        <taxon>Reyranellaceae</taxon>
        <taxon>Reyranella</taxon>
    </lineage>
</organism>
<evidence type="ECO:0000313" key="8">
    <source>
        <dbReference type="EMBL" id="MCC8428138.1"/>
    </source>
</evidence>
<name>A0ABS8KPZ5_9HYPH</name>
<comment type="domain">
    <text evidence="6">The N-terminal region contains the highly conserved SGGXDS motif, predicted to be a P-loop motif involved in ATP binding.</text>
</comment>
<dbReference type="EC" id="6.3.4.19" evidence="6"/>
<comment type="similarity">
    <text evidence="6">Belongs to the tRNA(Ile)-lysidine synthase family.</text>
</comment>
<dbReference type="PANTHER" id="PTHR43033">
    <property type="entry name" value="TRNA(ILE)-LYSIDINE SYNTHASE-RELATED"/>
    <property type="match status" value="1"/>
</dbReference>
<dbReference type="Gene3D" id="3.40.50.620">
    <property type="entry name" value="HUPs"/>
    <property type="match status" value="1"/>
</dbReference>
<keyword evidence="9" id="KW-1185">Reference proteome</keyword>
<evidence type="ECO:0000313" key="9">
    <source>
        <dbReference type="Proteomes" id="UP001198862"/>
    </source>
</evidence>
<dbReference type="GO" id="GO:0032267">
    <property type="term" value="F:tRNA(Ile)-lysidine synthase activity"/>
    <property type="evidence" value="ECO:0007669"/>
    <property type="project" value="UniProtKB-EC"/>
</dbReference>
<keyword evidence="2 6" id="KW-0819">tRNA processing</keyword>
<sequence length="361" mass="39023">MSHHAITAPVDGAAFARLMAPFGPFETNPDLAVAVSGGRDSLSLAVLAKEWAADRGGRAIALIVDHGLRVEAAEEARATARLLARQGLDSVVLCWDGPKPVTGLQEAAREARYRLLRQACRERGILHLLVAHHADDQDETIAMRAARASGPDGLAGMAALVEWAEVRLLRPLLAVRRARLTATLAARGIAWIDDPSNADPRFERARLRLAGVPDSARRVADPMRTDREVAAAKAGVALIEARDDGAVTLDPDEFGRLSIGLRQRLLSHLVRSIGGGRHPPRRERLDRALGRLSGSLERGKSGRERDFTLSGCQFALRQAAGSRRLVWIVRAESGRKGGQPLIPAAFFACDPAAATHLWTWP</sequence>
<proteinExistence type="inferred from homology"/>
<evidence type="ECO:0000256" key="1">
    <source>
        <dbReference type="ARBA" id="ARBA00022598"/>
    </source>
</evidence>
<dbReference type="SUPFAM" id="SSF52402">
    <property type="entry name" value="Adenine nucleotide alpha hydrolases-like"/>
    <property type="match status" value="1"/>
</dbReference>
<feature type="domain" description="tRNA(Ile)-lysidine/2-thiocytidine synthase N-terminal" evidence="7">
    <location>
        <begin position="31"/>
        <end position="208"/>
    </location>
</feature>
<gene>
    <name evidence="6 8" type="primary">tilS</name>
    <name evidence="8" type="ORF">LJ725_04115</name>
</gene>
<dbReference type="InterPro" id="IPR012795">
    <property type="entry name" value="tRNA_Ile_lys_synt_N"/>
</dbReference>
<dbReference type="InterPro" id="IPR011063">
    <property type="entry name" value="TilS/TtcA_N"/>
</dbReference>
<comment type="subcellular location">
    <subcellularLocation>
        <location evidence="6">Cytoplasm</location>
    </subcellularLocation>
</comment>
<evidence type="ECO:0000256" key="5">
    <source>
        <dbReference type="ARBA" id="ARBA00048539"/>
    </source>
</evidence>
<evidence type="ECO:0000256" key="6">
    <source>
        <dbReference type="HAMAP-Rule" id="MF_01161"/>
    </source>
</evidence>
<dbReference type="Proteomes" id="UP001198862">
    <property type="component" value="Unassembled WGS sequence"/>
</dbReference>
<evidence type="ECO:0000256" key="2">
    <source>
        <dbReference type="ARBA" id="ARBA00022694"/>
    </source>
</evidence>
<evidence type="ECO:0000256" key="3">
    <source>
        <dbReference type="ARBA" id="ARBA00022741"/>
    </source>
</evidence>
<dbReference type="HAMAP" id="MF_01161">
    <property type="entry name" value="tRNA_Ile_lys_synt"/>
    <property type="match status" value="1"/>
</dbReference>
<keyword evidence="4 6" id="KW-0067">ATP-binding</keyword>
<dbReference type="EMBL" id="JAJISD010000001">
    <property type="protein sequence ID" value="MCC8428138.1"/>
    <property type="molecule type" value="Genomic_DNA"/>
</dbReference>
<dbReference type="PANTHER" id="PTHR43033:SF1">
    <property type="entry name" value="TRNA(ILE)-LYSIDINE SYNTHASE-RELATED"/>
    <property type="match status" value="1"/>
</dbReference>
<comment type="function">
    <text evidence="6">Ligates lysine onto the cytidine present at position 34 of the AUA codon-specific tRNA(Ile) that contains the anticodon CAU, in an ATP-dependent manner. Cytidine is converted to lysidine, thus changing the amino acid specificity of the tRNA from methionine to isoleucine.</text>
</comment>
<evidence type="ECO:0000256" key="4">
    <source>
        <dbReference type="ARBA" id="ARBA00022840"/>
    </source>
</evidence>
<dbReference type="RefSeq" id="WP_230549336.1">
    <property type="nucleotide sequence ID" value="NZ_JAJISD010000001.1"/>
</dbReference>
<keyword evidence="6" id="KW-0963">Cytoplasm</keyword>
<dbReference type="Pfam" id="PF01171">
    <property type="entry name" value="ATP_bind_3"/>
    <property type="match status" value="1"/>
</dbReference>
<comment type="caution">
    <text evidence="8">The sequence shown here is derived from an EMBL/GenBank/DDBJ whole genome shotgun (WGS) entry which is preliminary data.</text>
</comment>
<dbReference type="CDD" id="cd01992">
    <property type="entry name" value="TilS_N"/>
    <property type="match status" value="1"/>
</dbReference>
<dbReference type="InterPro" id="IPR012094">
    <property type="entry name" value="tRNA_Ile_lys_synt"/>
</dbReference>
<reference evidence="8 9" key="1">
    <citation type="submission" date="2021-11" db="EMBL/GenBank/DDBJ databases">
        <authorList>
            <person name="Lee D.-H."/>
            <person name="Kim S.-B."/>
        </authorList>
    </citation>
    <scope>NUCLEOTIDE SEQUENCE [LARGE SCALE GENOMIC DNA]</scope>
    <source>
        <strain evidence="8 9">KCTC 52223</strain>
    </source>
</reference>
<comment type="catalytic activity">
    <reaction evidence="5 6">
        <text>cytidine(34) in tRNA(Ile2) + L-lysine + ATP = lysidine(34) in tRNA(Ile2) + AMP + diphosphate + H(+)</text>
        <dbReference type="Rhea" id="RHEA:43744"/>
        <dbReference type="Rhea" id="RHEA-COMP:10625"/>
        <dbReference type="Rhea" id="RHEA-COMP:10670"/>
        <dbReference type="ChEBI" id="CHEBI:15378"/>
        <dbReference type="ChEBI" id="CHEBI:30616"/>
        <dbReference type="ChEBI" id="CHEBI:32551"/>
        <dbReference type="ChEBI" id="CHEBI:33019"/>
        <dbReference type="ChEBI" id="CHEBI:82748"/>
        <dbReference type="ChEBI" id="CHEBI:83665"/>
        <dbReference type="ChEBI" id="CHEBI:456215"/>
        <dbReference type="EC" id="6.3.4.19"/>
    </reaction>
</comment>
<keyword evidence="3 6" id="KW-0547">Nucleotide-binding</keyword>
<evidence type="ECO:0000259" key="7">
    <source>
        <dbReference type="Pfam" id="PF01171"/>
    </source>
</evidence>
<keyword evidence="1 6" id="KW-0436">Ligase</keyword>
<dbReference type="InterPro" id="IPR014729">
    <property type="entry name" value="Rossmann-like_a/b/a_fold"/>
</dbReference>
<accession>A0ABS8KPZ5</accession>